<evidence type="ECO:0000256" key="9">
    <source>
        <dbReference type="SAM" id="Phobius"/>
    </source>
</evidence>
<feature type="transmembrane region" description="Helical" evidence="9">
    <location>
        <begin position="80"/>
        <end position="101"/>
    </location>
</feature>
<accession>A0A9W8LR97</accession>
<feature type="transmembrane region" description="Helical" evidence="9">
    <location>
        <begin position="186"/>
        <end position="204"/>
    </location>
</feature>
<dbReference type="InterPro" id="IPR045349">
    <property type="entry name" value="SLC41A1-3"/>
</dbReference>
<feature type="transmembrane region" description="Helical" evidence="9">
    <location>
        <begin position="46"/>
        <end position="68"/>
    </location>
</feature>
<keyword evidence="4 9" id="KW-0812">Transmembrane</keyword>
<feature type="transmembrane region" description="Helical" evidence="9">
    <location>
        <begin position="288"/>
        <end position="316"/>
    </location>
</feature>
<sequence>MVSVLLNLKSNIELNMSTRLSTQANLGELATRTAAWIAVRANMELLLLQATMVGVGVGIISAVLSLGAGGTTGFYESATVLVAVGSSTAVVGSAIIGALIAATVSVSHAFGIDPDNIGTPIASSFGDMVTLVVLGAAAGALVRGDHTREAWWVWPAVVALASVVLGAVLLRAVRTNGRMSHRVAEGWLPLAYAAATSSVAGVIVERCASRFPGLPALVPVINGIGGNVGTVLASRISTSLHRHHSHHRPSLHEHNLTIVVLLLINVPVQVGFLVTHQLLMPTRPLTTVFLLAYAAAAAVHALAVLLLARIACAFMWTLGHDPDDCVNPFITGTGDMLGTILLALVFVAF</sequence>
<comment type="caution">
    <text evidence="11">The sequence shown here is derived from an EMBL/GenBank/DDBJ whole genome shotgun (WGS) entry which is preliminary data.</text>
</comment>
<feature type="transmembrane region" description="Helical" evidence="9">
    <location>
        <begin position="216"/>
        <end position="236"/>
    </location>
</feature>
<dbReference type="PANTHER" id="PTHR16228:SF7">
    <property type="entry name" value="SLC41A_MGTE INTEGRAL MEMBRANE DOMAIN-CONTAINING PROTEIN"/>
    <property type="match status" value="1"/>
</dbReference>
<dbReference type="Pfam" id="PF01769">
    <property type="entry name" value="MgtE"/>
    <property type="match status" value="2"/>
</dbReference>
<dbReference type="InterPro" id="IPR036739">
    <property type="entry name" value="SLC41_membr_dom_sf"/>
</dbReference>
<dbReference type="EMBL" id="JANBUO010002316">
    <property type="protein sequence ID" value="KAJ2795058.1"/>
    <property type="molecule type" value="Genomic_DNA"/>
</dbReference>
<dbReference type="PANTHER" id="PTHR16228">
    <property type="entry name" value="DIVALENT CATION TRANSPORTER SOLUTE CARRIER FAMILY 41"/>
    <property type="match status" value="1"/>
</dbReference>
<dbReference type="OrthoDB" id="666972at2759"/>
<keyword evidence="12" id="KW-1185">Reference proteome</keyword>
<dbReference type="Proteomes" id="UP001140094">
    <property type="component" value="Unassembled WGS sequence"/>
</dbReference>
<evidence type="ECO:0000256" key="5">
    <source>
        <dbReference type="ARBA" id="ARBA00022842"/>
    </source>
</evidence>
<reference evidence="11" key="1">
    <citation type="submission" date="2022-07" db="EMBL/GenBank/DDBJ databases">
        <title>Phylogenomic reconstructions and comparative analyses of Kickxellomycotina fungi.</title>
        <authorList>
            <person name="Reynolds N.K."/>
            <person name="Stajich J.E."/>
            <person name="Barry K."/>
            <person name="Grigoriev I.V."/>
            <person name="Crous P."/>
            <person name="Smith M.E."/>
        </authorList>
    </citation>
    <scope>NUCLEOTIDE SEQUENCE</scope>
    <source>
        <strain evidence="11">NRRL 1565</strain>
    </source>
</reference>
<dbReference type="GO" id="GO:0008324">
    <property type="term" value="F:monoatomic cation transmembrane transporter activity"/>
    <property type="evidence" value="ECO:0007669"/>
    <property type="project" value="InterPro"/>
</dbReference>
<evidence type="ECO:0000313" key="12">
    <source>
        <dbReference type="Proteomes" id="UP001140094"/>
    </source>
</evidence>
<dbReference type="Gene3D" id="1.10.357.20">
    <property type="entry name" value="SLC41 divalent cation transporters, integral membrane domain"/>
    <property type="match status" value="2"/>
</dbReference>
<feature type="transmembrane region" description="Helical" evidence="9">
    <location>
        <begin position="256"/>
        <end position="276"/>
    </location>
</feature>
<dbReference type="InterPro" id="IPR006667">
    <property type="entry name" value="SLC41_membr_dom"/>
</dbReference>
<keyword evidence="5" id="KW-0460">Magnesium</keyword>
<comment type="similarity">
    <text evidence="2">Belongs to the SLC41A transporter family.</text>
</comment>
<feature type="transmembrane region" description="Helical" evidence="9">
    <location>
        <begin position="151"/>
        <end position="174"/>
    </location>
</feature>
<dbReference type="SUPFAM" id="SSF161093">
    <property type="entry name" value="MgtE membrane domain-like"/>
    <property type="match status" value="2"/>
</dbReference>
<feature type="domain" description="SLC41A/MgtE integral membrane" evidence="10">
    <location>
        <begin position="218"/>
        <end position="344"/>
    </location>
</feature>
<dbReference type="GO" id="GO:0005886">
    <property type="term" value="C:plasma membrane"/>
    <property type="evidence" value="ECO:0007669"/>
    <property type="project" value="TreeGrafter"/>
</dbReference>
<keyword evidence="6 9" id="KW-1133">Transmembrane helix</keyword>
<evidence type="ECO:0000256" key="1">
    <source>
        <dbReference type="ARBA" id="ARBA00004141"/>
    </source>
</evidence>
<evidence type="ECO:0000256" key="6">
    <source>
        <dbReference type="ARBA" id="ARBA00022989"/>
    </source>
</evidence>
<keyword evidence="3" id="KW-0813">Transport</keyword>
<evidence type="ECO:0000313" key="11">
    <source>
        <dbReference type="EMBL" id="KAJ2795058.1"/>
    </source>
</evidence>
<organism evidence="11 12">
    <name type="scientific">Coemansia guatemalensis</name>
    <dbReference type="NCBI Taxonomy" id="2761395"/>
    <lineage>
        <taxon>Eukaryota</taxon>
        <taxon>Fungi</taxon>
        <taxon>Fungi incertae sedis</taxon>
        <taxon>Zoopagomycota</taxon>
        <taxon>Kickxellomycotina</taxon>
        <taxon>Kickxellomycetes</taxon>
        <taxon>Kickxellales</taxon>
        <taxon>Kickxellaceae</taxon>
        <taxon>Coemansia</taxon>
    </lineage>
</organism>
<protein>
    <recommendedName>
        <fullName evidence="10">SLC41A/MgtE integral membrane domain-containing protein</fullName>
    </recommendedName>
</protein>
<keyword evidence="8 9" id="KW-0472">Membrane</keyword>
<evidence type="ECO:0000256" key="7">
    <source>
        <dbReference type="ARBA" id="ARBA00023065"/>
    </source>
</evidence>
<feature type="transmembrane region" description="Helical" evidence="9">
    <location>
        <begin position="121"/>
        <end position="142"/>
    </location>
</feature>
<name>A0A9W8LR97_9FUNG</name>
<evidence type="ECO:0000256" key="2">
    <source>
        <dbReference type="ARBA" id="ARBA00009749"/>
    </source>
</evidence>
<comment type="subcellular location">
    <subcellularLocation>
        <location evidence="1">Membrane</location>
        <topology evidence="1">Multi-pass membrane protein</topology>
    </subcellularLocation>
</comment>
<dbReference type="AlphaFoldDB" id="A0A9W8LR97"/>
<proteinExistence type="inferred from homology"/>
<gene>
    <name evidence="11" type="ORF">H4R20_006009</name>
</gene>
<evidence type="ECO:0000256" key="4">
    <source>
        <dbReference type="ARBA" id="ARBA00022692"/>
    </source>
</evidence>
<keyword evidence="7" id="KW-0406">Ion transport</keyword>
<feature type="transmembrane region" description="Helical" evidence="9">
    <location>
        <begin position="328"/>
        <end position="348"/>
    </location>
</feature>
<feature type="domain" description="SLC41A/MgtE integral membrane" evidence="10">
    <location>
        <begin position="3"/>
        <end position="134"/>
    </location>
</feature>
<evidence type="ECO:0000259" key="10">
    <source>
        <dbReference type="Pfam" id="PF01769"/>
    </source>
</evidence>
<evidence type="ECO:0000256" key="8">
    <source>
        <dbReference type="ARBA" id="ARBA00023136"/>
    </source>
</evidence>
<evidence type="ECO:0000256" key="3">
    <source>
        <dbReference type="ARBA" id="ARBA00022448"/>
    </source>
</evidence>